<dbReference type="Gene3D" id="3.40.33.10">
    <property type="entry name" value="CAP"/>
    <property type="match status" value="1"/>
</dbReference>
<dbReference type="Proteomes" id="UP001176883">
    <property type="component" value="Unassembled WGS sequence"/>
</dbReference>
<dbReference type="InterPro" id="IPR035940">
    <property type="entry name" value="CAP_sf"/>
</dbReference>
<dbReference type="EMBL" id="JAUOEK010000020">
    <property type="protein sequence ID" value="MDO5968367.1"/>
    <property type="molecule type" value="Genomic_DNA"/>
</dbReference>
<evidence type="ECO:0000313" key="3">
    <source>
        <dbReference type="Proteomes" id="UP001176883"/>
    </source>
</evidence>
<evidence type="ECO:0000256" key="1">
    <source>
        <dbReference type="SAM" id="SignalP"/>
    </source>
</evidence>
<evidence type="ECO:0000313" key="2">
    <source>
        <dbReference type="EMBL" id="MDO5968367.1"/>
    </source>
</evidence>
<gene>
    <name evidence="2" type="ORF">Q4Q35_00970</name>
</gene>
<keyword evidence="1" id="KW-0732">Signal</keyword>
<keyword evidence="3" id="KW-1185">Reference proteome</keyword>
<name>A0ABT8W5L6_9FLAO</name>
<accession>A0ABT8W5L6</accession>
<feature type="chain" id="PRO_5046391316" description="Beta-lactamase-inhibitor-like PepSY-like domain-containing protein" evidence="1">
    <location>
        <begin position="24"/>
        <end position="153"/>
    </location>
</feature>
<reference evidence="2" key="1">
    <citation type="submission" date="2023-07" db="EMBL/GenBank/DDBJ databases">
        <title>Two novel species in the genus Flavivirga.</title>
        <authorList>
            <person name="Kwon K."/>
        </authorList>
    </citation>
    <scope>NUCLEOTIDE SEQUENCE</scope>
    <source>
        <strain evidence="2">KCTC 52353</strain>
    </source>
</reference>
<dbReference type="PROSITE" id="PS51257">
    <property type="entry name" value="PROKAR_LIPOPROTEIN"/>
    <property type="match status" value="1"/>
</dbReference>
<feature type="signal peptide" evidence="1">
    <location>
        <begin position="1"/>
        <end position="23"/>
    </location>
</feature>
<sequence>MKNKIILNLVFLAILFSCKKVTAQKYFVNDFDISSEFNQSEILSKIGYPDSVTEGGAQIVQEFGYNTYTYKYGLSYIDFKDESHAITNIVIKDMKLSINDIKIGASKSEVKNKFTNYEEIDGRLVIRFQDYAILSFVFNANGLVSKILYLVHT</sequence>
<proteinExistence type="predicted"/>
<protein>
    <recommendedName>
        <fullName evidence="4">Beta-lactamase-inhibitor-like PepSY-like domain-containing protein</fullName>
    </recommendedName>
</protein>
<evidence type="ECO:0008006" key="4">
    <source>
        <dbReference type="Google" id="ProtNLM"/>
    </source>
</evidence>
<comment type="caution">
    <text evidence="2">The sequence shown here is derived from an EMBL/GenBank/DDBJ whole genome shotgun (WGS) entry which is preliminary data.</text>
</comment>
<organism evidence="2 3">
    <name type="scientific">Flavivirga aquimarina</name>
    <dbReference type="NCBI Taxonomy" id="2027862"/>
    <lineage>
        <taxon>Bacteria</taxon>
        <taxon>Pseudomonadati</taxon>
        <taxon>Bacteroidota</taxon>
        <taxon>Flavobacteriia</taxon>
        <taxon>Flavobacteriales</taxon>
        <taxon>Flavobacteriaceae</taxon>
        <taxon>Flavivirga</taxon>
    </lineage>
</organism>
<dbReference type="RefSeq" id="WP_303276048.1">
    <property type="nucleotide sequence ID" value="NZ_JAUOEK010000020.1"/>
</dbReference>